<proteinExistence type="predicted"/>
<dbReference type="Proteomes" id="UP000054359">
    <property type="component" value="Unassembled WGS sequence"/>
</dbReference>
<organism evidence="1 2">
    <name type="scientific">Stegodyphus mimosarum</name>
    <name type="common">African social velvet spider</name>
    <dbReference type="NCBI Taxonomy" id="407821"/>
    <lineage>
        <taxon>Eukaryota</taxon>
        <taxon>Metazoa</taxon>
        <taxon>Ecdysozoa</taxon>
        <taxon>Arthropoda</taxon>
        <taxon>Chelicerata</taxon>
        <taxon>Arachnida</taxon>
        <taxon>Araneae</taxon>
        <taxon>Araneomorphae</taxon>
        <taxon>Entelegynae</taxon>
        <taxon>Eresoidea</taxon>
        <taxon>Eresidae</taxon>
        <taxon>Stegodyphus</taxon>
    </lineage>
</organism>
<sequence>MWASSNSVFSNSFYALYHQSIFISAKHRKRHQEVYR</sequence>
<name>A0A087UDT8_STEMI</name>
<reference evidence="1 2" key="1">
    <citation type="submission" date="2013-11" db="EMBL/GenBank/DDBJ databases">
        <title>Genome sequencing of Stegodyphus mimosarum.</title>
        <authorList>
            <person name="Bechsgaard J."/>
        </authorList>
    </citation>
    <scope>NUCLEOTIDE SEQUENCE [LARGE SCALE GENOMIC DNA]</scope>
</reference>
<dbReference type="EMBL" id="KK119378">
    <property type="protein sequence ID" value="KFM75527.1"/>
    <property type="molecule type" value="Genomic_DNA"/>
</dbReference>
<accession>A0A087UDT8</accession>
<gene>
    <name evidence="1" type="ORF">X975_14001</name>
</gene>
<dbReference type="AlphaFoldDB" id="A0A087UDT8"/>
<feature type="non-terminal residue" evidence="1">
    <location>
        <position position="36"/>
    </location>
</feature>
<keyword evidence="2" id="KW-1185">Reference proteome</keyword>
<evidence type="ECO:0000313" key="1">
    <source>
        <dbReference type="EMBL" id="KFM75527.1"/>
    </source>
</evidence>
<evidence type="ECO:0000313" key="2">
    <source>
        <dbReference type="Proteomes" id="UP000054359"/>
    </source>
</evidence>
<protein>
    <submittedName>
        <fullName evidence="1">Uncharacterized protein</fullName>
    </submittedName>
</protein>